<dbReference type="Proteomes" id="UP000184315">
    <property type="component" value="Unassembled WGS sequence"/>
</dbReference>
<protein>
    <submittedName>
        <fullName evidence="1">Uncharacterized protein</fullName>
    </submittedName>
</protein>
<accession>A0A1J1LR00</accession>
<proteinExistence type="predicted"/>
<dbReference type="AlphaFoldDB" id="A0A1J1LR00"/>
<reference evidence="2" key="1">
    <citation type="submission" date="2015-10" db="EMBL/GenBank/DDBJ databases">
        <authorList>
            <person name="Regsiter A."/>
            <person name="william w."/>
        </authorList>
    </citation>
    <scope>NUCLEOTIDE SEQUENCE [LARGE SCALE GENOMIC DNA]</scope>
</reference>
<evidence type="ECO:0000313" key="2">
    <source>
        <dbReference type="Proteomes" id="UP000184315"/>
    </source>
</evidence>
<organism evidence="1 2">
    <name type="scientific">Planktothrix tepida PCC 9214</name>
    <dbReference type="NCBI Taxonomy" id="671072"/>
    <lineage>
        <taxon>Bacteria</taxon>
        <taxon>Bacillati</taxon>
        <taxon>Cyanobacteriota</taxon>
        <taxon>Cyanophyceae</taxon>
        <taxon>Oscillatoriophycideae</taxon>
        <taxon>Oscillatoriales</taxon>
        <taxon>Microcoleaceae</taxon>
        <taxon>Planktothrix</taxon>
    </lineage>
</organism>
<dbReference type="RefSeq" id="WP_072721886.1">
    <property type="nucleotide sequence ID" value="NZ_LN889813.1"/>
</dbReference>
<gene>
    <name evidence="1" type="ORF">PL9214650434</name>
</gene>
<dbReference type="OrthoDB" id="532730at2"/>
<dbReference type="EMBL" id="CZDF01000172">
    <property type="protein sequence ID" value="CUR34995.1"/>
    <property type="molecule type" value="Genomic_DNA"/>
</dbReference>
<keyword evidence="2" id="KW-1185">Reference proteome</keyword>
<name>A0A1J1LR00_9CYAN</name>
<sequence length="70" mass="7833">MKTSFDIPKFCKNQQVFFIGGSGIIKNYFLSSGRWVYLVEMELGPVPDMGRIGFETTILLSQTDLEPALG</sequence>
<evidence type="ECO:0000313" key="1">
    <source>
        <dbReference type="EMBL" id="CUR34995.1"/>
    </source>
</evidence>